<accession>A0A0E9PHZ4</accession>
<sequence length="35" mass="3728">MALCYGISIGAFKLQTITGTSIYKYAAIGEIFLIG</sequence>
<organism evidence="1">
    <name type="scientific">Anguilla anguilla</name>
    <name type="common">European freshwater eel</name>
    <name type="synonym">Muraena anguilla</name>
    <dbReference type="NCBI Taxonomy" id="7936"/>
    <lineage>
        <taxon>Eukaryota</taxon>
        <taxon>Metazoa</taxon>
        <taxon>Chordata</taxon>
        <taxon>Craniata</taxon>
        <taxon>Vertebrata</taxon>
        <taxon>Euteleostomi</taxon>
        <taxon>Actinopterygii</taxon>
        <taxon>Neopterygii</taxon>
        <taxon>Teleostei</taxon>
        <taxon>Anguilliformes</taxon>
        <taxon>Anguillidae</taxon>
        <taxon>Anguilla</taxon>
    </lineage>
</organism>
<dbReference type="EMBL" id="GBXM01105124">
    <property type="protein sequence ID" value="JAH03453.1"/>
    <property type="molecule type" value="Transcribed_RNA"/>
</dbReference>
<name>A0A0E9PHZ4_ANGAN</name>
<reference evidence="1" key="1">
    <citation type="submission" date="2014-11" db="EMBL/GenBank/DDBJ databases">
        <authorList>
            <person name="Amaro Gonzalez C."/>
        </authorList>
    </citation>
    <scope>NUCLEOTIDE SEQUENCE</scope>
</reference>
<evidence type="ECO:0000313" key="1">
    <source>
        <dbReference type="EMBL" id="JAH03453.1"/>
    </source>
</evidence>
<proteinExistence type="predicted"/>
<protein>
    <submittedName>
        <fullName evidence="1">Uncharacterized protein</fullName>
    </submittedName>
</protein>
<dbReference type="AlphaFoldDB" id="A0A0E9PHZ4"/>
<reference evidence="1" key="2">
    <citation type="journal article" date="2015" name="Fish Shellfish Immunol.">
        <title>Early steps in the European eel (Anguilla anguilla)-Vibrio vulnificus interaction in the gills: Role of the RtxA13 toxin.</title>
        <authorList>
            <person name="Callol A."/>
            <person name="Pajuelo D."/>
            <person name="Ebbesson L."/>
            <person name="Teles M."/>
            <person name="MacKenzie S."/>
            <person name="Amaro C."/>
        </authorList>
    </citation>
    <scope>NUCLEOTIDE SEQUENCE</scope>
</reference>